<evidence type="ECO:0000256" key="8">
    <source>
        <dbReference type="PROSITE-ProRule" id="PRU00723"/>
    </source>
</evidence>
<evidence type="ECO:0000259" key="11">
    <source>
        <dbReference type="PROSITE" id="PS50103"/>
    </source>
</evidence>
<dbReference type="SMART" id="SM00361">
    <property type="entry name" value="RRM_1"/>
    <property type="match status" value="1"/>
</dbReference>
<evidence type="ECO:0000256" key="3">
    <source>
        <dbReference type="ARBA" id="ARBA00022771"/>
    </source>
</evidence>
<feature type="compositionally biased region" description="Basic and acidic residues" evidence="9">
    <location>
        <begin position="702"/>
        <end position="715"/>
    </location>
</feature>
<dbReference type="SMART" id="SM00360">
    <property type="entry name" value="RRM"/>
    <property type="match status" value="1"/>
</dbReference>
<keyword evidence="3 8" id="KW-0863">Zinc-finger</keyword>
<feature type="region of interest" description="Disordered" evidence="9">
    <location>
        <begin position="1"/>
        <end position="75"/>
    </location>
</feature>
<dbReference type="InterPro" id="IPR003954">
    <property type="entry name" value="RRM_euk-type"/>
</dbReference>
<feature type="zinc finger region" description="C3H1-type" evidence="8">
    <location>
        <begin position="232"/>
        <end position="260"/>
    </location>
</feature>
<evidence type="ECO:0000256" key="9">
    <source>
        <dbReference type="SAM" id="MobiDB-lite"/>
    </source>
</evidence>
<evidence type="ECO:0000256" key="5">
    <source>
        <dbReference type="ARBA" id="ARBA00022884"/>
    </source>
</evidence>
<dbReference type="InterPro" id="IPR035979">
    <property type="entry name" value="RBD_domain_sf"/>
</dbReference>
<gene>
    <name evidence="12" type="ORF">AXG93_1865s1180</name>
</gene>
<dbReference type="InterPro" id="IPR000504">
    <property type="entry name" value="RRM_dom"/>
</dbReference>
<feature type="domain" description="C3H1-type" evidence="11">
    <location>
        <begin position="232"/>
        <end position="260"/>
    </location>
</feature>
<dbReference type="InterPro" id="IPR012677">
    <property type="entry name" value="Nucleotide-bd_a/b_plait_sf"/>
</dbReference>
<feature type="compositionally biased region" description="Polar residues" evidence="9">
    <location>
        <begin position="196"/>
        <end position="209"/>
    </location>
</feature>
<organism evidence="12 13">
    <name type="scientific">Marchantia polymorpha subsp. ruderalis</name>
    <dbReference type="NCBI Taxonomy" id="1480154"/>
    <lineage>
        <taxon>Eukaryota</taxon>
        <taxon>Viridiplantae</taxon>
        <taxon>Streptophyta</taxon>
        <taxon>Embryophyta</taxon>
        <taxon>Marchantiophyta</taxon>
        <taxon>Marchantiopsida</taxon>
        <taxon>Marchantiidae</taxon>
        <taxon>Marchantiales</taxon>
        <taxon>Marchantiaceae</taxon>
        <taxon>Marchantia</taxon>
    </lineage>
</organism>
<keyword evidence="1 8" id="KW-0479">Metal-binding</keyword>
<dbReference type="SUPFAM" id="SSF54928">
    <property type="entry name" value="RNA-binding domain, RBD"/>
    <property type="match status" value="1"/>
</dbReference>
<dbReference type="Pfam" id="PF00076">
    <property type="entry name" value="RRM_1"/>
    <property type="match status" value="1"/>
</dbReference>
<evidence type="ECO:0000259" key="10">
    <source>
        <dbReference type="PROSITE" id="PS50102"/>
    </source>
</evidence>
<dbReference type="InterPro" id="IPR000571">
    <property type="entry name" value="Znf_CCCH"/>
</dbReference>
<evidence type="ECO:0000256" key="2">
    <source>
        <dbReference type="ARBA" id="ARBA00022737"/>
    </source>
</evidence>
<dbReference type="GO" id="GO:0003723">
    <property type="term" value="F:RNA binding"/>
    <property type="evidence" value="ECO:0007669"/>
    <property type="project" value="UniProtKB-UniRule"/>
</dbReference>
<feature type="compositionally biased region" description="Basic residues" evidence="9">
    <location>
        <begin position="474"/>
        <end position="486"/>
    </location>
</feature>
<dbReference type="PROSITE" id="PS50102">
    <property type="entry name" value="RRM"/>
    <property type="match status" value="1"/>
</dbReference>
<dbReference type="EMBL" id="LVLJ01000872">
    <property type="protein sequence ID" value="OAE32260.1"/>
    <property type="molecule type" value="Genomic_DNA"/>
</dbReference>
<keyword evidence="4 8" id="KW-0862">Zinc</keyword>
<protein>
    <recommendedName>
        <fullName evidence="14">C3H1-type domain-containing protein</fullName>
    </recommendedName>
</protein>
<keyword evidence="5 7" id="KW-0694">RNA-binding</keyword>
<dbReference type="PANTHER" id="PTHR12620">
    <property type="entry name" value="U2 SNRNP AUXILIARY FACTOR, SMALL SUBUNIT"/>
    <property type="match status" value="1"/>
</dbReference>
<keyword evidence="6" id="KW-0238">DNA-binding</keyword>
<feature type="compositionally biased region" description="Basic and acidic residues" evidence="9">
    <location>
        <begin position="650"/>
        <end position="677"/>
    </location>
</feature>
<feature type="region of interest" description="Disordered" evidence="9">
    <location>
        <begin position="102"/>
        <end position="130"/>
    </location>
</feature>
<feature type="region of interest" description="Disordered" evidence="9">
    <location>
        <begin position="196"/>
        <end position="223"/>
    </location>
</feature>
<feature type="domain" description="C3H1-type" evidence="11">
    <location>
        <begin position="366"/>
        <end position="396"/>
    </location>
</feature>
<evidence type="ECO:0000256" key="4">
    <source>
        <dbReference type="ARBA" id="ARBA00022833"/>
    </source>
</evidence>
<evidence type="ECO:0000256" key="1">
    <source>
        <dbReference type="ARBA" id="ARBA00022723"/>
    </source>
</evidence>
<evidence type="ECO:0000313" key="12">
    <source>
        <dbReference type="EMBL" id="OAE32260.1"/>
    </source>
</evidence>
<evidence type="ECO:0000313" key="13">
    <source>
        <dbReference type="Proteomes" id="UP000077202"/>
    </source>
</evidence>
<keyword evidence="13" id="KW-1185">Reference proteome</keyword>
<dbReference type="Gene3D" id="3.30.70.330">
    <property type="match status" value="1"/>
</dbReference>
<feature type="zinc finger region" description="C3H1-type" evidence="8">
    <location>
        <begin position="366"/>
        <end position="396"/>
    </location>
</feature>
<feature type="region of interest" description="Disordered" evidence="9">
    <location>
        <begin position="434"/>
        <end position="611"/>
    </location>
</feature>
<dbReference type="AlphaFoldDB" id="A0A176WGA6"/>
<evidence type="ECO:0000256" key="7">
    <source>
        <dbReference type="PROSITE-ProRule" id="PRU00176"/>
    </source>
</evidence>
<proteinExistence type="predicted"/>
<feature type="compositionally biased region" description="Basic residues" evidence="9">
    <location>
        <begin position="55"/>
        <end position="68"/>
    </location>
</feature>
<reference evidence="12" key="1">
    <citation type="submission" date="2016-03" db="EMBL/GenBank/DDBJ databases">
        <title>Mechanisms controlling the formation of the plant cell surface in tip-growing cells are functionally conserved among land plants.</title>
        <authorList>
            <person name="Honkanen S."/>
            <person name="Jones V.A."/>
            <person name="Morieri G."/>
            <person name="Champion C."/>
            <person name="Hetherington A.J."/>
            <person name="Kelly S."/>
            <person name="Saint-Marcoux D."/>
            <person name="Proust H."/>
            <person name="Prescott H."/>
            <person name="Dolan L."/>
        </authorList>
    </citation>
    <scope>NUCLEOTIDE SEQUENCE [LARGE SCALE GENOMIC DNA]</scope>
    <source>
        <tissue evidence="12">Whole gametophyte</tissue>
    </source>
</reference>
<dbReference type="GO" id="GO:0008270">
    <property type="term" value="F:zinc ion binding"/>
    <property type="evidence" value="ECO:0007669"/>
    <property type="project" value="UniProtKB-KW"/>
</dbReference>
<dbReference type="FunFam" id="3.30.70.330:FF:000318">
    <property type="entry name" value="Zinc finger CCCH domain-containing protein 5"/>
    <property type="match status" value="1"/>
</dbReference>
<dbReference type="PROSITE" id="PS50103">
    <property type="entry name" value="ZF_C3H1"/>
    <property type="match status" value="2"/>
</dbReference>
<feature type="domain" description="RRM" evidence="10">
    <location>
        <begin position="264"/>
        <end position="364"/>
    </location>
</feature>
<comment type="caution">
    <text evidence="12">The sequence shown here is derived from an EMBL/GenBank/DDBJ whole genome shotgun (WGS) entry which is preliminary data.</text>
</comment>
<feature type="compositionally biased region" description="Basic and acidic residues" evidence="9">
    <location>
        <begin position="526"/>
        <end position="543"/>
    </location>
</feature>
<dbReference type="GO" id="GO:0003677">
    <property type="term" value="F:DNA binding"/>
    <property type="evidence" value="ECO:0007669"/>
    <property type="project" value="UniProtKB-KW"/>
</dbReference>
<feature type="compositionally biased region" description="Basic residues" evidence="9">
    <location>
        <begin position="502"/>
        <end position="512"/>
    </location>
</feature>
<dbReference type="GO" id="GO:0089701">
    <property type="term" value="C:U2AF complex"/>
    <property type="evidence" value="ECO:0007669"/>
    <property type="project" value="InterPro"/>
</dbReference>
<feature type="compositionally biased region" description="Polar residues" evidence="9">
    <location>
        <begin position="598"/>
        <end position="611"/>
    </location>
</feature>
<dbReference type="GO" id="GO:0000398">
    <property type="term" value="P:mRNA splicing, via spliceosome"/>
    <property type="evidence" value="ECO:0007669"/>
    <property type="project" value="InterPro"/>
</dbReference>
<feature type="compositionally biased region" description="Basic and acidic residues" evidence="9">
    <location>
        <begin position="564"/>
        <end position="576"/>
    </location>
</feature>
<feature type="compositionally biased region" description="Basic and acidic residues" evidence="9">
    <location>
        <begin position="434"/>
        <end position="473"/>
    </location>
</feature>
<dbReference type="InterPro" id="IPR009145">
    <property type="entry name" value="U2AF_small"/>
</dbReference>
<accession>A0A176WGA6</accession>
<dbReference type="SMART" id="SM00356">
    <property type="entry name" value="ZnF_C3H1"/>
    <property type="match status" value="2"/>
</dbReference>
<sequence>MEDVSVHKREKVGSGADGMRSEEPNFPTDGGDLINESQTSISEPLSKPFESLSRKEKRKTLKKLRRKQVRQEAAEKEHLEELARLQDAAEQLRIQEQEKLDAERVEKERVQHDEEERLFHEREKKAQEEFERKQAERLKKEEELRLHQEDEEKWRYVEDDGPAEIIWQGNEIIVRKKRVKVPVEQAEQLLLKTAENASSNPLPPQSTAFAAQKLPPPSTPDVSEPNPMFGTEQDKTHCPFHIKTGVCRFGVRCSRVHVYPDQSFTLLMRNMYTGPGLSWDHDEGLEHSDEEVAEQFEEFYEDVHSEFLQYGELVNFKVCKNGSSHLRGNVYVHYQTEAGAQAAYNAMNGRFYAGKQITCEFVGVTRWRVALCGEYMKGHHKPCSHGTACNFLHCFRNTRGEYDWADWDSPPPRYWAAKMAKLFGYELDYREDDDRPSYHDDSQRRYRSHERARSTDGRHRSEDRQSRFDDHEHVSRHRERRWHRNHDKSNLSSSDDIERSSRSKRRDRRHHRSSPDSTGKRSRRQSSGEKDENGKRYHQESRQSLETGQDEAVTRAVDGVENIDSDRKYGRDHDVDDNNADELQHRNRRRIERYGTPQIHTTYENRSSTRSCTRDLHIHDYPSSNHYKIRTCRNNSDSLEDDQTGQHVQEAQDRTEGRNRKRERGERERYKTREVSKSKRGRRKDAESESSDDGSYRVLKTSRSERKQDSRRSLYREKHRDALVGEYIEQEDRWSLDVDTQ</sequence>
<evidence type="ECO:0000256" key="6">
    <source>
        <dbReference type="ARBA" id="ARBA00023125"/>
    </source>
</evidence>
<evidence type="ECO:0008006" key="14">
    <source>
        <dbReference type="Google" id="ProtNLM"/>
    </source>
</evidence>
<dbReference type="PRINTS" id="PR01848">
    <property type="entry name" value="U2AUXFACTOR"/>
</dbReference>
<keyword evidence="2" id="KW-0677">Repeat</keyword>
<feature type="region of interest" description="Disordered" evidence="9">
    <location>
        <begin position="635"/>
        <end position="715"/>
    </location>
</feature>
<name>A0A176WGA6_MARPO</name>
<dbReference type="Proteomes" id="UP000077202">
    <property type="component" value="Unassembled WGS sequence"/>
</dbReference>